<dbReference type="InterPro" id="IPR036390">
    <property type="entry name" value="WH_DNA-bd_sf"/>
</dbReference>
<name>A0A328BX14_9PAST</name>
<keyword evidence="1" id="KW-0805">Transcription regulation</keyword>
<dbReference type="GO" id="GO:0003677">
    <property type="term" value="F:DNA binding"/>
    <property type="evidence" value="ECO:0007669"/>
    <property type="project" value="UniProtKB-KW"/>
</dbReference>
<organism evidence="5 6">
    <name type="scientific">Glaesserella australis</name>
    <dbReference type="NCBI Taxonomy" id="2094024"/>
    <lineage>
        <taxon>Bacteria</taxon>
        <taxon>Pseudomonadati</taxon>
        <taxon>Pseudomonadota</taxon>
        <taxon>Gammaproteobacteria</taxon>
        <taxon>Pasteurellales</taxon>
        <taxon>Pasteurellaceae</taxon>
        <taxon>Glaesserella</taxon>
    </lineage>
</organism>
<dbReference type="EMBL" id="PTPX01000017">
    <property type="protein sequence ID" value="RAL18271.1"/>
    <property type="molecule type" value="Genomic_DNA"/>
</dbReference>
<keyword evidence="3" id="KW-0804">Transcription</keyword>
<dbReference type="InterPro" id="IPR002577">
    <property type="entry name" value="HTH_HxlR"/>
</dbReference>
<evidence type="ECO:0000259" key="4">
    <source>
        <dbReference type="PROSITE" id="PS51118"/>
    </source>
</evidence>
<dbReference type="PANTHER" id="PTHR33204">
    <property type="entry name" value="TRANSCRIPTIONAL REGULATOR, MARR FAMILY"/>
    <property type="match status" value="1"/>
</dbReference>
<feature type="domain" description="HTH hxlR-type" evidence="4">
    <location>
        <begin position="11"/>
        <end position="108"/>
    </location>
</feature>
<dbReference type="Pfam" id="PF01638">
    <property type="entry name" value="HxlR"/>
    <property type="match status" value="1"/>
</dbReference>
<keyword evidence="6" id="KW-1185">Reference proteome</keyword>
<evidence type="ECO:0000256" key="1">
    <source>
        <dbReference type="ARBA" id="ARBA00023015"/>
    </source>
</evidence>
<proteinExistence type="predicted"/>
<evidence type="ECO:0000313" key="6">
    <source>
        <dbReference type="Proteomes" id="UP000248689"/>
    </source>
</evidence>
<dbReference type="InterPro" id="IPR036388">
    <property type="entry name" value="WH-like_DNA-bd_sf"/>
</dbReference>
<reference evidence="6" key="1">
    <citation type="submission" date="2018-02" db="EMBL/GenBank/DDBJ databases">
        <title>Glaesserella australis sp. nov., isolated from the lungs of pigs.</title>
        <authorList>
            <person name="Turni C."/>
            <person name="Christensen H."/>
        </authorList>
    </citation>
    <scope>NUCLEOTIDE SEQUENCE [LARGE SCALE GENOMIC DNA]</scope>
    <source>
        <strain evidence="6">HS4635</strain>
    </source>
</reference>
<protein>
    <submittedName>
        <fullName evidence="5">Transcriptional regulator</fullName>
    </submittedName>
</protein>
<dbReference type="Proteomes" id="UP000248689">
    <property type="component" value="Unassembled WGS sequence"/>
</dbReference>
<dbReference type="OrthoDB" id="9807069at2"/>
<evidence type="ECO:0000256" key="2">
    <source>
        <dbReference type="ARBA" id="ARBA00023125"/>
    </source>
</evidence>
<dbReference type="SUPFAM" id="SSF46785">
    <property type="entry name" value="Winged helix' DNA-binding domain"/>
    <property type="match status" value="1"/>
</dbReference>
<keyword evidence="2" id="KW-0238">DNA-binding</keyword>
<evidence type="ECO:0000313" key="5">
    <source>
        <dbReference type="EMBL" id="RAL18271.1"/>
    </source>
</evidence>
<dbReference type="AlphaFoldDB" id="A0A328BX14"/>
<dbReference type="RefSeq" id="WP_111750448.1">
    <property type="nucleotide sequence ID" value="NZ_PTPX01000017.1"/>
</dbReference>
<evidence type="ECO:0000256" key="3">
    <source>
        <dbReference type="ARBA" id="ARBA00023163"/>
    </source>
</evidence>
<dbReference type="Gene3D" id="1.10.10.10">
    <property type="entry name" value="Winged helix-like DNA-binding domain superfamily/Winged helix DNA-binding domain"/>
    <property type="match status" value="1"/>
</dbReference>
<dbReference type="PROSITE" id="PS51118">
    <property type="entry name" value="HTH_HXLR"/>
    <property type="match status" value="1"/>
</dbReference>
<dbReference type="PANTHER" id="PTHR33204:SF18">
    <property type="entry name" value="TRANSCRIPTIONAL REGULATORY PROTEIN"/>
    <property type="match status" value="1"/>
</dbReference>
<gene>
    <name evidence="5" type="ORF">C5N92_08590</name>
</gene>
<sequence length="148" mass="16787">MKSNDFDNIVCPIADVLSVLGDKWSGLVLRDLMLGISRYSDFRASSNITNATLSDRLKTLEQNGLVQKQLYQTRPDRYEYHLTPQGQSMAWVMLALAKVGTQWNLSGWENVPLRFVNQHTGNPIRLTVVDDVSGQEVALHDLKIERDK</sequence>
<accession>A0A328BX14</accession>
<comment type="caution">
    <text evidence="5">The sequence shown here is derived from an EMBL/GenBank/DDBJ whole genome shotgun (WGS) entry which is preliminary data.</text>
</comment>